<name>A0A2K0TC26_9HYPO</name>
<dbReference type="AlphaFoldDB" id="A0A2K0TC26"/>
<reference evidence="2 3" key="1">
    <citation type="submission" date="2017-02" db="EMBL/GenBank/DDBJ databases">
        <title>Genomes of Trichoderma spp. with biocontrol activity.</title>
        <authorList>
            <person name="Gardiner D."/>
            <person name="Kazan K."/>
            <person name="Vos C."/>
            <person name="Harvey P."/>
        </authorList>
    </citation>
    <scope>NUCLEOTIDE SEQUENCE [LARGE SCALE GENOMIC DNA]</scope>
    <source>
        <strain evidence="2 3">A5MH</strain>
    </source>
</reference>
<feature type="region of interest" description="Disordered" evidence="1">
    <location>
        <begin position="145"/>
        <end position="219"/>
    </location>
</feature>
<comment type="caution">
    <text evidence="2">The sequence shown here is derived from an EMBL/GenBank/DDBJ whole genome shotgun (WGS) entry which is preliminary data.</text>
</comment>
<dbReference type="EMBL" id="MTYH01000049">
    <property type="protein sequence ID" value="PNP43085.1"/>
    <property type="molecule type" value="Genomic_DNA"/>
</dbReference>
<organism evidence="2 3">
    <name type="scientific">Trichoderma gamsii</name>
    <dbReference type="NCBI Taxonomy" id="398673"/>
    <lineage>
        <taxon>Eukaryota</taxon>
        <taxon>Fungi</taxon>
        <taxon>Dikarya</taxon>
        <taxon>Ascomycota</taxon>
        <taxon>Pezizomycotina</taxon>
        <taxon>Sordariomycetes</taxon>
        <taxon>Hypocreomycetidae</taxon>
        <taxon>Hypocreales</taxon>
        <taxon>Hypocreaceae</taxon>
        <taxon>Trichoderma</taxon>
    </lineage>
</organism>
<feature type="compositionally biased region" description="Basic and acidic residues" evidence="1">
    <location>
        <begin position="171"/>
        <end position="192"/>
    </location>
</feature>
<dbReference type="Proteomes" id="UP000236546">
    <property type="component" value="Unassembled WGS sequence"/>
</dbReference>
<accession>A0A2K0TC26</accession>
<dbReference type="OrthoDB" id="4896814at2759"/>
<evidence type="ECO:0000313" key="2">
    <source>
        <dbReference type="EMBL" id="PNP43085.1"/>
    </source>
</evidence>
<protein>
    <submittedName>
        <fullName evidence="2">Uncharacterized protein</fullName>
    </submittedName>
</protein>
<proteinExistence type="predicted"/>
<evidence type="ECO:0000313" key="3">
    <source>
        <dbReference type="Proteomes" id="UP000236546"/>
    </source>
</evidence>
<sequence>MLDKLKPPKLEIEDICIPESDPLYHNAVRCVQAYWKQAASMSEGQRQKYLWYLQKTHIKHFVTKPFDCHGGTITAHSLYQRARDDAGNFVRLSWPAYLLLSSLYGDVPKRYKEAIEKKYGTSVIEDHATIYRHFYPAPTCTMEKSAMESTTVQAPEDAITRETPREPTPSDTHKSVKSEDEDHTDTRTSLPKDEDDIHAENRDASSVASETAFSGGPWNIDNVIEDLEAPKTKRSSTALESPQKRIKLSDHAILSHLNQHTEAIQKIVHEAQLEQRSKLQEVHHDVEKGVQVLNGMQDDLRQFMSAVASALKDIREHLNE</sequence>
<gene>
    <name evidence="2" type="ORF">TGAMA5MH_05018</name>
</gene>
<evidence type="ECO:0000256" key="1">
    <source>
        <dbReference type="SAM" id="MobiDB-lite"/>
    </source>
</evidence>